<accession>A0A2T6BW19</accession>
<feature type="transmembrane region" description="Helical" evidence="1">
    <location>
        <begin position="20"/>
        <end position="42"/>
    </location>
</feature>
<sequence length="238" mass="27587">MTVDQKSLRQGHARPALARFWKALGSALWNLTVLVLPVALLIQSLHWLQDWFFHKQGALYFHSYQNGDSRTAFILMILLTVFFQFQLLKNGIRRWREILRRNWIPLVALIPLFLLLLDSYILVNDRGMVHSSFLTLGRESTRQWEDVDKITVGYTLGDEYEKVFTGSYLLQFKDGDSLEIWNGGGMGPGDLRSIHRLAMEHNIPLTIQSPLSPDAMEALQTGNWSLEDRQFLTELFHR</sequence>
<keyword evidence="1" id="KW-0472">Membrane</keyword>
<protein>
    <submittedName>
        <fullName evidence="2">Uncharacterized protein</fullName>
    </submittedName>
</protein>
<keyword evidence="1" id="KW-1133">Transmembrane helix</keyword>
<evidence type="ECO:0000313" key="2">
    <source>
        <dbReference type="EMBL" id="PTX60278.1"/>
    </source>
</evidence>
<dbReference type="AlphaFoldDB" id="A0A2T6BW19"/>
<keyword evidence="3" id="KW-1185">Reference proteome</keyword>
<name>A0A2T6BW19_9BACL</name>
<keyword evidence="1" id="KW-0812">Transmembrane</keyword>
<evidence type="ECO:0000313" key="3">
    <source>
        <dbReference type="Proteomes" id="UP000244240"/>
    </source>
</evidence>
<comment type="caution">
    <text evidence="2">The sequence shown here is derived from an EMBL/GenBank/DDBJ whole genome shotgun (WGS) entry which is preliminary data.</text>
</comment>
<dbReference type="EMBL" id="QBKR01000009">
    <property type="protein sequence ID" value="PTX60278.1"/>
    <property type="molecule type" value="Genomic_DNA"/>
</dbReference>
<feature type="transmembrane region" description="Helical" evidence="1">
    <location>
        <begin position="103"/>
        <end position="123"/>
    </location>
</feature>
<evidence type="ECO:0000256" key="1">
    <source>
        <dbReference type="SAM" id="Phobius"/>
    </source>
</evidence>
<dbReference type="OrthoDB" id="2988046at2"/>
<organism evidence="2 3">
    <name type="scientific">Melghirimyces profundicolus</name>
    <dbReference type="NCBI Taxonomy" id="1242148"/>
    <lineage>
        <taxon>Bacteria</taxon>
        <taxon>Bacillati</taxon>
        <taxon>Bacillota</taxon>
        <taxon>Bacilli</taxon>
        <taxon>Bacillales</taxon>
        <taxon>Thermoactinomycetaceae</taxon>
        <taxon>Melghirimyces</taxon>
    </lineage>
</organism>
<dbReference type="RefSeq" id="WP_108022943.1">
    <property type="nucleotide sequence ID" value="NZ_QBKR01000009.1"/>
</dbReference>
<feature type="transmembrane region" description="Helical" evidence="1">
    <location>
        <begin position="72"/>
        <end position="91"/>
    </location>
</feature>
<gene>
    <name evidence="2" type="ORF">C8P63_10942</name>
</gene>
<dbReference type="Proteomes" id="UP000244240">
    <property type="component" value="Unassembled WGS sequence"/>
</dbReference>
<proteinExistence type="predicted"/>
<reference evidence="2 3" key="1">
    <citation type="submission" date="2018-04" db="EMBL/GenBank/DDBJ databases">
        <title>Genomic Encyclopedia of Archaeal and Bacterial Type Strains, Phase II (KMG-II): from individual species to whole genera.</title>
        <authorList>
            <person name="Goeker M."/>
        </authorList>
    </citation>
    <scope>NUCLEOTIDE SEQUENCE [LARGE SCALE GENOMIC DNA]</scope>
    <source>
        <strain evidence="2 3">DSM 45787</strain>
    </source>
</reference>